<name>A0ACD3A2Z7_9AGAR</name>
<proteinExistence type="predicted"/>
<protein>
    <submittedName>
        <fullName evidence="1">Uncharacterized protein</fullName>
    </submittedName>
</protein>
<keyword evidence="2" id="KW-1185">Reference proteome</keyword>
<evidence type="ECO:0000313" key="1">
    <source>
        <dbReference type="EMBL" id="TFK59659.1"/>
    </source>
</evidence>
<reference evidence="1 2" key="1">
    <citation type="journal article" date="2019" name="Nat. Ecol. Evol.">
        <title>Megaphylogeny resolves global patterns of mushroom evolution.</title>
        <authorList>
            <person name="Varga T."/>
            <person name="Krizsan K."/>
            <person name="Foldi C."/>
            <person name="Dima B."/>
            <person name="Sanchez-Garcia M."/>
            <person name="Sanchez-Ramirez S."/>
            <person name="Szollosi G.J."/>
            <person name="Szarkandi J.G."/>
            <person name="Papp V."/>
            <person name="Albert L."/>
            <person name="Andreopoulos W."/>
            <person name="Angelini C."/>
            <person name="Antonin V."/>
            <person name="Barry K.W."/>
            <person name="Bougher N.L."/>
            <person name="Buchanan P."/>
            <person name="Buyck B."/>
            <person name="Bense V."/>
            <person name="Catcheside P."/>
            <person name="Chovatia M."/>
            <person name="Cooper J."/>
            <person name="Damon W."/>
            <person name="Desjardin D."/>
            <person name="Finy P."/>
            <person name="Geml J."/>
            <person name="Haridas S."/>
            <person name="Hughes K."/>
            <person name="Justo A."/>
            <person name="Karasinski D."/>
            <person name="Kautmanova I."/>
            <person name="Kiss B."/>
            <person name="Kocsube S."/>
            <person name="Kotiranta H."/>
            <person name="LaButti K.M."/>
            <person name="Lechner B.E."/>
            <person name="Liimatainen K."/>
            <person name="Lipzen A."/>
            <person name="Lukacs Z."/>
            <person name="Mihaltcheva S."/>
            <person name="Morgado L.N."/>
            <person name="Niskanen T."/>
            <person name="Noordeloos M.E."/>
            <person name="Ohm R.A."/>
            <person name="Ortiz-Santana B."/>
            <person name="Ovrebo C."/>
            <person name="Racz N."/>
            <person name="Riley R."/>
            <person name="Savchenko A."/>
            <person name="Shiryaev A."/>
            <person name="Soop K."/>
            <person name="Spirin V."/>
            <person name="Szebenyi C."/>
            <person name="Tomsovsky M."/>
            <person name="Tulloss R.E."/>
            <person name="Uehling J."/>
            <person name="Grigoriev I.V."/>
            <person name="Vagvolgyi C."/>
            <person name="Papp T."/>
            <person name="Martin F.M."/>
            <person name="Miettinen O."/>
            <person name="Hibbett D.S."/>
            <person name="Nagy L.G."/>
        </authorList>
    </citation>
    <scope>NUCLEOTIDE SEQUENCE [LARGE SCALE GENOMIC DNA]</scope>
    <source>
        <strain evidence="1 2">NL-1719</strain>
    </source>
</reference>
<organism evidence="1 2">
    <name type="scientific">Pluteus cervinus</name>
    <dbReference type="NCBI Taxonomy" id="181527"/>
    <lineage>
        <taxon>Eukaryota</taxon>
        <taxon>Fungi</taxon>
        <taxon>Dikarya</taxon>
        <taxon>Basidiomycota</taxon>
        <taxon>Agaricomycotina</taxon>
        <taxon>Agaricomycetes</taxon>
        <taxon>Agaricomycetidae</taxon>
        <taxon>Agaricales</taxon>
        <taxon>Pluteineae</taxon>
        <taxon>Pluteaceae</taxon>
        <taxon>Pluteus</taxon>
    </lineage>
</organism>
<accession>A0ACD3A2Z7</accession>
<evidence type="ECO:0000313" key="2">
    <source>
        <dbReference type="Proteomes" id="UP000308600"/>
    </source>
</evidence>
<dbReference type="EMBL" id="ML208923">
    <property type="protein sequence ID" value="TFK59659.1"/>
    <property type="molecule type" value="Genomic_DNA"/>
</dbReference>
<gene>
    <name evidence="1" type="ORF">BDN72DRAFT_944079</name>
</gene>
<dbReference type="Proteomes" id="UP000308600">
    <property type="component" value="Unassembled WGS sequence"/>
</dbReference>
<sequence length="330" mass="33859">MIPSLLWLVPCSLAYTAWAQTNAECTNLPAAQWTFNSLGQSPCDVAAALGGVCNAGAYSIPPLAATQIYTGPTLALANTCRCSTAFYSMLSACAFCQSGTYEPVVFRWGLYSFNCTTNDGIGFPSPIPQGFAVPAYAYIDVTNPANGGTFNLTLAQADTSPESSAAPKPTASFPTTTGSVPTNVPSIHSTSSKPNAGAIAGGVIGGIVILVLAGVGFFVWRKKKNTSSSMVQPASNVVQPDLTGGSYTAPISYTSTSPFSPGFPAGNSGTGTRVYDPSDPSTFPISPVQSSITGLSGYNGGSTVEHQNLLAPSLIGSTGTKRNYTGVPEV</sequence>